<sequence length="283" mass="31230">MISPYVRRLRLGRELLARRQEQGMSSEQVGRATRLHRTSISRLENGQVRPDVNNVIKILDCLGVTGDDWTKLIQIAREAGERGWWESHAEEMGERQAMVANLEAGAASIREYHLTLIPGLLQTPEYTAARAAVDTAERSAAFNAARSIEARAARQRMLHRPGGPTYEVIVDELAVRRLSAAVSVMRGQLAHLAKMAQASQVTAYLLPVDVEIEGHTVPRSSFSIYTYPDPDDPVVVAVDTVTSDLVLTEPDQVGHYLALYERLRTSALAPAESARVLAKAAKR</sequence>
<dbReference type="EMBL" id="BONU01000021">
    <property type="protein sequence ID" value="GIG74695.1"/>
    <property type="molecule type" value="Genomic_DNA"/>
</dbReference>
<dbReference type="CDD" id="cd00093">
    <property type="entry name" value="HTH_XRE"/>
    <property type="match status" value="1"/>
</dbReference>
<dbReference type="InterPro" id="IPR010982">
    <property type="entry name" value="Lambda_DNA-bd_dom_sf"/>
</dbReference>
<dbReference type="InterPro" id="IPR043917">
    <property type="entry name" value="DUF5753"/>
</dbReference>
<name>A0A8J3LWL7_9ACTN</name>
<reference evidence="2" key="1">
    <citation type="submission" date="2021-01" db="EMBL/GenBank/DDBJ databases">
        <title>Whole genome shotgun sequence of Planosporangium flavigriseum NBRC 105377.</title>
        <authorList>
            <person name="Komaki H."/>
            <person name="Tamura T."/>
        </authorList>
    </citation>
    <scope>NUCLEOTIDE SEQUENCE</scope>
    <source>
        <strain evidence="2">NBRC 105377</strain>
    </source>
</reference>
<gene>
    <name evidence="2" type="ORF">Pfl04_30990</name>
</gene>
<dbReference type="InterPro" id="IPR001387">
    <property type="entry name" value="Cro/C1-type_HTH"/>
</dbReference>
<evidence type="ECO:0000313" key="2">
    <source>
        <dbReference type="EMBL" id="GIG74695.1"/>
    </source>
</evidence>
<dbReference type="SMART" id="SM00530">
    <property type="entry name" value="HTH_XRE"/>
    <property type="match status" value="1"/>
</dbReference>
<dbReference type="Pfam" id="PF01381">
    <property type="entry name" value="HTH_3"/>
    <property type="match status" value="1"/>
</dbReference>
<dbReference type="RefSeq" id="WP_168078377.1">
    <property type="nucleotide sequence ID" value="NZ_BAAAQJ010000021.1"/>
</dbReference>
<comment type="caution">
    <text evidence="2">The sequence shown here is derived from an EMBL/GenBank/DDBJ whole genome shotgun (WGS) entry which is preliminary data.</text>
</comment>
<dbReference type="PROSITE" id="PS50943">
    <property type="entry name" value="HTH_CROC1"/>
    <property type="match status" value="1"/>
</dbReference>
<dbReference type="Gene3D" id="1.10.260.40">
    <property type="entry name" value="lambda repressor-like DNA-binding domains"/>
    <property type="match status" value="1"/>
</dbReference>
<accession>A0A8J3LWL7</accession>
<dbReference type="Proteomes" id="UP000653674">
    <property type="component" value="Unassembled WGS sequence"/>
</dbReference>
<dbReference type="Pfam" id="PF19054">
    <property type="entry name" value="DUF5753"/>
    <property type="match status" value="1"/>
</dbReference>
<organism evidence="2 3">
    <name type="scientific">Planosporangium flavigriseum</name>
    <dbReference type="NCBI Taxonomy" id="373681"/>
    <lineage>
        <taxon>Bacteria</taxon>
        <taxon>Bacillati</taxon>
        <taxon>Actinomycetota</taxon>
        <taxon>Actinomycetes</taxon>
        <taxon>Micromonosporales</taxon>
        <taxon>Micromonosporaceae</taxon>
        <taxon>Planosporangium</taxon>
    </lineage>
</organism>
<keyword evidence="3" id="KW-1185">Reference proteome</keyword>
<dbReference type="AlphaFoldDB" id="A0A8J3LWL7"/>
<evidence type="ECO:0000313" key="3">
    <source>
        <dbReference type="Proteomes" id="UP000653674"/>
    </source>
</evidence>
<dbReference type="SUPFAM" id="SSF47413">
    <property type="entry name" value="lambda repressor-like DNA-binding domains"/>
    <property type="match status" value="1"/>
</dbReference>
<feature type="domain" description="HTH cro/C1-type" evidence="1">
    <location>
        <begin position="15"/>
        <end position="69"/>
    </location>
</feature>
<protein>
    <submittedName>
        <fullName evidence="2">Transcriptional regulator</fullName>
    </submittedName>
</protein>
<proteinExistence type="predicted"/>
<dbReference type="GO" id="GO:0003677">
    <property type="term" value="F:DNA binding"/>
    <property type="evidence" value="ECO:0007669"/>
    <property type="project" value="InterPro"/>
</dbReference>
<evidence type="ECO:0000259" key="1">
    <source>
        <dbReference type="PROSITE" id="PS50943"/>
    </source>
</evidence>